<keyword evidence="2" id="KW-0472">Membrane</keyword>
<evidence type="ECO:0000256" key="2">
    <source>
        <dbReference type="SAM" id="Phobius"/>
    </source>
</evidence>
<dbReference type="AlphaFoldDB" id="A0A4Q9PKF4"/>
<proteinExistence type="predicted"/>
<feature type="transmembrane region" description="Helical" evidence="2">
    <location>
        <begin position="6"/>
        <end position="29"/>
    </location>
</feature>
<name>A0A4Q9PKF4_9APHY</name>
<keyword evidence="2" id="KW-0812">Transmembrane</keyword>
<feature type="transmembrane region" description="Helical" evidence="2">
    <location>
        <begin position="201"/>
        <end position="219"/>
    </location>
</feature>
<dbReference type="Pfam" id="PF20151">
    <property type="entry name" value="DUF6533"/>
    <property type="match status" value="1"/>
</dbReference>
<accession>A0A4Q9PKF4</accession>
<feature type="transmembrane region" description="Helical" evidence="2">
    <location>
        <begin position="149"/>
        <end position="173"/>
    </location>
</feature>
<feature type="transmembrane region" description="Helical" evidence="2">
    <location>
        <begin position="110"/>
        <end position="129"/>
    </location>
</feature>
<feature type="region of interest" description="Disordered" evidence="1">
    <location>
        <begin position="321"/>
        <end position="340"/>
    </location>
</feature>
<gene>
    <name evidence="4" type="ORF">BD310DRAFT_987295</name>
</gene>
<evidence type="ECO:0000259" key="3">
    <source>
        <dbReference type="Pfam" id="PF20151"/>
    </source>
</evidence>
<dbReference type="InterPro" id="IPR045340">
    <property type="entry name" value="DUF6533"/>
</dbReference>
<reference evidence="4 5" key="1">
    <citation type="submission" date="2019-01" db="EMBL/GenBank/DDBJ databases">
        <title>Draft genome sequences of three monokaryotic isolates of the white-rot basidiomycete fungus Dichomitus squalens.</title>
        <authorList>
            <consortium name="DOE Joint Genome Institute"/>
            <person name="Lopez S.C."/>
            <person name="Andreopoulos B."/>
            <person name="Pangilinan J."/>
            <person name="Lipzen A."/>
            <person name="Riley R."/>
            <person name="Ahrendt S."/>
            <person name="Ng V."/>
            <person name="Barry K."/>
            <person name="Daum C."/>
            <person name="Grigoriev I.V."/>
            <person name="Hilden K.S."/>
            <person name="Makela M.R."/>
            <person name="de Vries R.P."/>
        </authorList>
    </citation>
    <scope>NUCLEOTIDE SEQUENCE [LARGE SCALE GENOMIC DNA]</scope>
    <source>
        <strain evidence="4 5">CBS 464.89</strain>
    </source>
</reference>
<dbReference type="Proteomes" id="UP000292082">
    <property type="component" value="Unassembled WGS sequence"/>
</dbReference>
<feature type="transmembrane region" description="Helical" evidence="2">
    <location>
        <begin position="231"/>
        <end position="248"/>
    </location>
</feature>
<keyword evidence="5" id="KW-1185">Reference proteome</keyword>
<evidence type="ECO:0000313" key="4">
    <source>
        <dbReference type="EMBL" id="TBU54585.1"/>
    </source>
</evidence>
<sequence length="340" mass="37894">MSSGAIISSYVLWSSLQYFSLVVSVMVVYDWMLSLPREARLFITGTARPLSAWLYFTNRYSSLLNLIFGAAMHYVICIPSVLTSDILVYLSIVPQAVFNGLRAFALSQSWTLSLIILALSFMPIATGMVKFRYHFTGTYSPFFHQYGSLHQAVILVNRTSTIIADILLVILTWRSLSARTSLRASGIMTEKGLTGVMLRNGMLYFVVLLILNILLLILFENLNTDTISGSLTPYVSYLSSILISHFMLDLQDIYQRNSGDLLLEDALHTSLSIRPSTLSFVRAMGSLATHIDSPDLDLLEPEWHDLAETNQAVLSTDTQIMSDSSAHPEEGTARRPAGWT</sequence>
<evidence type="ECO:0000256" key="1">
    <source>
        <dbReference type="SAM" id="MobiDB-lite"/>
    </source>
</evidence>
<feature type="domain" description="DUF6533" evidence="3">
    <location>
        <begin position="18"/>
        <end position="64"/>
    </location>
</feature>
<protein>
    <recommendedName>
        <fullName evidence="3">DUF6533 domain-containing protein</fullName>
    </recommendedName>
</protein>
<keyword evidence="2" id="KW-1133">Transmembrane helix</keyword>
<dbReference type="EMBL" id="ML145185">
    <property type="protein sequence ID" value="TBU54585.1"/>
    <property type="molecule type" value="Genomic_DNA"/>
</dbReference>
<feature type="transmembrane region" description="Helical" evidence="2">
    <location>
        <begin position="63"/>
        <end position="90"/>
    </location>
</feature>
<organism evidence="4 5">
    <name type="scientific">Dichomitus squalens</name>
    <dbReference type="NCBI Taxonomy" id="114155"/>
    <lineage>
        <taxon>Eukaryota</taxon>
        <taxon>Fungi</taxon>
        <taxon>Dikarya</taxon>
        <taxon>Basidiomycota</taxon>
        <taxon>Agaricomycotina</taxon>
        <taxon>Agaricomycetes</taxon>
        <taxon>Polyporales</taxon>
        <taxon>Polyporaceae</taxon>
        <taxon>Dichomitus</taxon>
    </lineage>
</organism>
<evidence type="ECO:0000313" key="5">
    <source>
        <dbReference type="Proteomes" id="UP000292082"/>
    </source>
</evidence>